<dbReference type="GeneID" id="17322146"/>
<dbReference type="KEGG" id="ccp:CHC_T00003262001"/>
<organism evidence="1 2">
    <name type="scientific">Chondrus crispus</name>
    <name type="common">Carrageen Irish moss</name>
    <name type="synonym">Polymorpha crispa</name>
    <dbReference type="NCBI Taxonomy" id="2769"/>
    <lineage>
        <taxon>Eukaryota</taxon>
        <taxon>Rhodophyta</taxon>
        <taxon>Florideophyceae</taxon>
        <taxon>Rhodymeniophycidae</taxon>
        <taxon>Gigartinales</taxon>
        <taxon>Gigartinaceae</taxon>
        <taxon>Chondrus</taxon>
    </lineage>
</organism>
<accession>R7QB21</accession>
<keyword evidence="2" id="KW-1185">Reference proteome</keyword>
<name>R7QB21_CHOCR</name>
<dbReference type="Gramene" id="CDF34611">
    <property type="protein sequence ID" value="CDF34611"/>
    <property type="gene ID" value="CHC_T00003262001"/>
</dbReference>
<evidence type="ECO:0008006" key="3">
    <source>
        <dbReference type="Google" id="ProtNLM"/>
    </source>
</evidence>
<dbReference type="Gene3D" id="3.40.50.2000">
    <property type="entry name" value="Glycogen Phosphorylase B"/>
    <property type="match status" value="1"/>
</dbReference>
<evidence type="ECO:0000313" key="1">
    <source>
        <dbReference type="EMBL" id="CDF34611.1"/>
    </source>
</evidence>
<evidence type="ECO:0000313" key="2">
    <source>
        <dbReference type="Proteomes" id="UP000012073"/>
    </source>
</evidence>
<sequence>MAVTEGRADEVVALKAHAGIRGREGLRNALLIVAPSQPTRGARIRRAATKADFGREEVLCAAEGAENPTESAAVYVADGPVGAESFYEYAPVVLVGDSFARGGKGSSFTPAAHYACCVIHGPWYDDFRHLVTAAVNEIMRQGFLRPREMRGAEDEMWKEPCMEALDEEDVVELVAAALTNKDRTTLLGSALQKAAVHLEKAAGDDAIHLVDDLMRLAAISAG</sequence>
<protein>
    <recommendedName>
        <fullName evidence="3">Lipid IV(A) 3-deoxy-D-manno-octulosonic acid transferase</fullName>
    </recommendedName>
</protein>
<reference evidence="2" key="1">
    <citation type="journal article" date="2013" name="Proc. Natl. Acad. Sci. U.S.A.">
        <title>Genome structure and metabolic features in the red seaweed Chondrus crispus shed light on evolution of the Archaeplastida.</title>
        <authorList>
            <person name="Collen J."/>
            <person name="Porcel B."/>
            <person name="Carre W."/>
            <person name="Ball S.G."/>
            <person name="Chaparro C."/>
            <person name="Tonon T."/>
            <person name="Barbeyron T."/>
            <person name="Michel G."/>
            <person name="Noel B."/>
            <person name="Valentin K."/>
            <person name="Elias M."/>
            <person name="Artiguenave F."/>
            <person name="Arun A."/>
            <person name="Aury J.M."/>
            <person name="Barbosa-Neto J.F."/>
            <person name="Bothwell J.H."/>
            <person name="Bouget F.Y."/>
            <person name="Brillet L."/>
            <person name="Cabello-Hurtado F."/>
            <person name="Capella-Gutierrez S."/>
            <person name="Charrier B."/>
            <person name="Cladiere L."/>
            <person name="Cock J.M."/>
            <person name="Coelho S.M."/>
            <person name="Colleoni C."/>
            <person name="Czjzek M."/>
            <person name="Da Silva C."/>
            <person name="Delage L."/>
            <person name="Denoeud F."/>
            <person name="Deschamps P."/>
            <person name="Dittami S.M."/>
            <person name="Gabaldon T."/>
            <person name="Gachon C.M."/>
            <person name="Groisillier A."/>
            <person name="Herve C."/>
            <person name="Jabbari K."/>
            <person name="Katinka M."/>
            <person name="Kloareg B."/>
            <person name="Kowalczyk N."/>
            <person name="Labadie K."/>
            <person name="Leblanc C."/>
            <person name="Lopez P.J."/>
            <person name="McLachlan D.H."/>
            <person name="Meslet-Cladiere L."/>
            <person name="Moustafa A."/>
            <person name="Nehr Z."/>
            <person name="Nyvall Collen P."/>
            <person name="Panaud O."/>
            <person name="Partensky F."/>
            <person name="Poulain J."/>
            <person name="Rensing S.A."/>
            <person name="Rousvoal S."/>
            <person name="Samson G."/>
            <person name="Symeonidi A."/>
            <person name="Weissenbach J."/>
            <person name="Zambounis A."/>
            <person name="Wincker P."/>
            <person name="Boyen C."/>
        </authorList>
    </citation>
    <scope>NUCLEOTIDE SEQUENCE [LARGE SCALE GENOMIC DNA]</scope>
    <source>
        <strain evidence="2">cv. Stackhouse</strain>
    </source>
</reference>
<dbReference type="Proteomes" id="UP000012073">
    <property type="component" value="Unassembled WGS sequence"/>
</dbReference>
<dbReference type="EMBL" id="HG001703">
    <property type="protein sequence ID" value="CDF34611.1"/>
    <property type="molecule type" value="Genomic_DNA"/>
</dbReference>
<proteinExistence type="predicted"/>
<dbReference type="PhylomeDB" id="R7QB21"/>
<dbReference type="RefSeq" id="XP_005714430.1">
    <property type="nucleotide sequence ID" value="XM_005714373.1"/>
</dbReference>
<dbReference type="AlphaFoldDB" id="R7QB21"/>
<gene>
    <name evidence="1" type="ORF">CHC_T00003262001</name>
</gene>